<dbReference type="EMBL" id="JAKMXF010000110">
    <property type="protein sequence ID" value="KAI6657911.1"/>
    <property type="molecule type" value="Genomic_DNA"/>
</dbReference>
<comment type="caution">
    <text evidence="1">The sequence shown here is derived from an EMBL/GenBank/DDBJ whole genome shotgun (WGS) entry which is preliminary data.</text>
</comment>
<keyword evidence="2" id="KW-1185">Reference proteome</keyword>
<dbReference type="Proteomes" id="UP001165289">
    <property type="component" value="Unassembled WGS sequence"/>
</dbReference>
<protein>
    <submittedName>
        <fullName evidence="1">Uncharacterized protein</fullName>
    </submittedName>
</protein>
<proteinExistence type="predicted"/>
<dbReference type="AlphaFoldDB" id="A0AAV7KC70"/>
<reference evidence="1 2" key="1">
    <citation type="journal article" date="2023" name="BMC Biol.">
        <title>The compact genome of the sponge Oopsacas minuta (Hexactinellida) is lacking key metazoan core genes.</title>
        <authorList>
            <person name="Santini S."/>
            <person name="Schenkelaars Q."/>
            <person name="Jourda C."/>
            <person name="Duchesne M."/>
            <person name="Belahbib H."/>
            <person name="Rocher C."/>
            <person name="Selva M."/>
            <person name="Riesgo A."/>
            <person name="Vervoort M."/>
            <person name="Leys S.P."/>
            <person name="Kodjabachian L."/>
            <person name="Le Bivic A."/>
            <person name="Borchiellini C."/>
            <person name="Claverie J.M."/>
            <person name="Renard E."/>
        </authorList>
    </citation>
    <scope>NUCLEOTIDE SEQUENCE [LARGE SCALE GENOMIC DNA]</scope>
    <source>
        <strain evidence="1">SPO-2</strain>
    </source>
</reference>
<name>A0AAV7KC70_9METZ</name>
<organism evidence="1 2">
    <name type="scientific">Oopsacas minuta</name>
    <dbReference type="NCBI Taxonomy" id="111878"/>
    <lineage>
        <taxon>Eukaryota</taxon>
        <taxon>Metazoa</taxon>
        <taxon>Porifera</taxon>
        <taxon>Hexactinellida</taxon>
        <taxon>Hexasterophora</taxon>
        <taxon>Lyssacinosida</taxon>
        <taxon>Leucopsacidae</taxon>
        <taxon>Oopsacas</taxon>
    </lineage>
</organism>
<accession>A0AAV7KC70</accession>
<gene>
    <name evidence="1" type="ORF">LOD99_15629</name>
</gene>
<evidence type="ECO:0000313" key="1">
    <source>
        <dbReference type="EMBL" id="KAI6657911.1"/>
    </source>
</evidence>
<sequence>MPMEDWEIANVKMKDHNLIDMDSMRAGDKKIKLQAKVNSKGDLKVVVVKAEKYTDGITVGVDVAKKLGWEYSKLSTPMEFIEYIIPVLEIERGLRKKLLSLSALKSCFCMYRPDFLDVPYSIIGLACIIHTADTKPFKKFANHIKETCYQILIHSDSTRSPNNQVAIKQIESLKRAYTLLESSTNEIVNNNNSQ</sequence>
<evidence type="ECO:0000313" key="2">
    <source>
        <dbReference type="Proteomes" id="UP001165289"/>
    </source>
</evidence>